<reference evidence="1" key="1">
    <citation type="journal article" date="2020" name="G3 (Bethesda)">
        <title>High-Quality Assemblies for Three Invasive Social Wasps from the &lt;i&gt;Vespula&lt;/i&gt; Genus.</title>
        <authorList>
            <person name="Harrop T.W.R."/>
            <person name="Guhlin J."/>
            <person name="McLaughlin G.M."/>
            <person name="Permina E."/>
            <person name="Stockwell P."/>
            <person name="Gilligan J."/>
            <person name="Le Lec M.F."/>
            <person name="Gruber M.A.M."/>
            <person name="Quinn O."/>
            <person name="Lovegrove M."/>
            <person name="Duncan E.J."/>
            <person name="Remnant E.J."/>
            <person name="Van Eeckhoven J."/>
            <person name="Graham B."/>
            <person name="Knapp R.A."/>
            <person name="Langford K.W."/>
            <person name="Kronenberg Z."/>
            <person name="Press M.O."/>
            <person name="Eacker S.M."/>
            <person name="Wilson-Rankin E.E."/>
            <person name="Purcell J."/>
            <person name="Lester P.J."/>
            <person name="Dearden P.K."/>
        </authorList>
    </citation>
    <scope>NUCLEOTIDE SEQUENCE</scope>
    <source>
        <strain evidence="1">Marl-1</strain>
    </source>
</reference>
<organism evidence="1 2">
    <name type="scientific">Vespula vulgaris</name>
    <name type="common">Yellow jacket</name>
    <name type="synonym">Wasp</name>
    <dbReference type="NCBI Taxonomy" id="7454"/>
    <lineage>
        <taxon>Eukaryota</taxon>
        <taxon>Metazoa</taxon>
        <taxon>Ecdysozoa</taxon>
        <taxon>Arthropoda</taxon>
        <taxon>Hexapoda</taxon>
        <taxon>Insecta</taxon>
        <taxon>Pterygota</taxon>
        <taxon>Neoptera</taxon>
        <taxon>Endopterygota</taxon>
        <taxon>Hymenoptera</taxon>
        <taxon>Apocrita</taxon>
        <taxon>Aculeata</taxon>
        <taxon>Vespoidea</taxon>
        <taxon>Vespidae</taxon>
        <taxon>Vespinae</taxon>
        <taxon>Vespula</taxon>
    </lineage>
</organism>
<comment type="caution">
    <text evidence="1">The sequence shown here is derived from an EMBL/GenBank/DDBJ whole genome shotgun (WGS) entry which is preliminary data.</text>
</comment>
<dbReference type="EMBL" id="JACSEA010000010">
    <property type="protein sequence ID" value="KAF7390856.1"/>
    <property type="molecule type" value="Genomic_DNA"/>
</dbReference>
<evidence type="ECO:0000313" key="1">
    <source>
        <dbReference type="EMBL" id="KAF7390856.1"/>
    </source>
</evidence>
<sequence length="136" mass="14286">MIHSPRTRLSVAEEVLIPCWVLRDPDLKAEVSQSLRGVGGEPELPVLEAATVAAAAAAAAVGDGGGATAVAAAVTIVLTLFDPYDEPYDAEKIVKGCTESASRTAASENVARYKMQRYDKTKPVALELSSIRAAME</sequence>
<accession>A0A834JST3</accession>
<dbReference type="Proteomes" id="UP000614350">
    <property type="component" value="Unassembled WGS sequence"/>
</dbReference>
<name>A0A834JST3_VESVU</name>
<proteinExistence type="predicted"/>
<keyword evidence="2" id="KW-1185">Reference proteome</keyword>
<protein>
    <submittedName>
        <fullName evidence="1">Uncharacterized protein</fullName>
    </submittedName>
</protein>
<evidence type="ECO:0000313" key="2">
    <source>
        <dbReference type="Proteomes" id="UP000614350"/>
    </source>
</evidence>
<gene>
    <name evidence="1" type="ORF">HZH66_009336</name>
</gene>
<dbReference type="AlphaFoldDB" id="A0A834JST3"/>